<keyword evidence="8" id="KW-1185">Reference proteome</keyword>
<organism evidence="7">
    <name type="scientific">Methanobacterium veterum</name>
    <dbReference type="NCBI Taxonomy" id="408577"/>
    <lineage>
        <taxon>Archaea</taxon>
        <taxon>Methanobacteriati</taxon>
        <taxon>Methanobacteriota</taxon>
        <taxon>Methanomada group</taxon>
        <taxon>Methanobacteria</taxon>
        <taxon>Methanobacteriales</taxon>
        <taxon>Methanobacteriaceae</taxon>
        <taxon>Methanobacterium</taxon>
    </lineage>
</organism>
<gene>
    <name evidence="7" type="ORF">O3H35_15435</name>
    <name evidence="6" type="ORF">O3H54_13060</name>
</gene>
<dbReference type="Proteomes" id="UP001068021">
    <property type="component" value="Unassembled WGS sequence"/>
</dbReference>
<accession>A0A9E5A9E0</accession>
<name>A0A9E5A9E0_9EURY</name>
<dbReference type="AlphaFoldDB" id="A0A9E5A9E0"/>
<dbReference type="SUPFAM" id="SSF46689">
    <property type="entry name" value="Homeodomain-like"/>
    <property type="match status" value="1"/>
</dbReference>
<comment type="caution">
    <text evidence="7">The sequence shown here is derived from an EMBL/GenBank/DDBJ whole genome shotgun (WGS) entry which is preliminary data.</text>
</comment>
<dbReference type="GO" id="GO:0003700">
    <property type="term" value="F:DNA-binding transcription factor activity"/>
    <property type="evidence" value="ECO:0007669"/>
    <property type="project" value="TreeGrafter"/>
</dbReference>
<dbReference type="Gene3D" id="1.10.357.10">
    <property type="entry name" value="Tetracycline Repressor, domain 2"/>
    <property type="match status" value="1"/>
</dbReference>
<evidence type="ECO:0000256" key="3">
    <source>
        <dbReference type="ARBA" id="ARBA00023163"/>
    </source>
</evidence>
<dbReference type="PROSITE" id="PS50977">
    <property type="entry name" value="HTH_TETR_2"/>
    <property type="match status" value="1"/>
</dbReference>
<dbReference type="GO" id="GO:0000976">
    <property type="term" value="F:transcription cis-regulatory region binding"/>
    <property type="evidence" value="ECO:0007669"/>
    <property type="project" value="TreeGrafter"/>
</dbReference>
<dbReference type="PANTHER" id="PTHR30055">
    <property type="entry name" value="HTH-TYPE TRANSCRIPTIONAL REGULATOR RUTR"/>
    <property type="match status" value="1"/>
</dbReference>
<dbReference type="InterPro" id="IPR050109">
    <property type="entry name" value="HTH-type_TetR-like_transc_reg"/>
</dbReference>
<evidence type="ECO:0000256" key="4">
    <source>
        <dbReference type="PROSITE-ProRule" id="PRU00335"/>
    </source>
</evidence>
<dbReference type="Proteomes" id="UP001074446">
    <property type="component" value="Unassembled WGS sequence"/>
</dbReference>
<dbReference type="Pfam" id="PF00440">
    <property type="entry name" value="TetR_N"/>
    <property type="match status" value="1"/>
</dbReference>
<evidence type="ECO:0000313" key="7">
    <source>
        <dbReference type="EMBL" id="MCZ3374043.1"/>
    </source>
</evidence>
<dbReference type="InterPro" id="IPR009057">
    <property type="entry name" value="Homeodomain-like_sf"/>
</dbReference>
<evidence type="ECO:0000256" key="1">
    <source>
        <dbReference type="ARBA" id="ARBA00023015"/>
    </source>
</evidence>
<sequence>MSLIARKELEKEQRRNDILNAAEKLFFSKGYENVSLKDIAKEVKLGRSTLYLYFENKEELFFAIVLRGTRILYKMINDEVKKGKSSFSKLAGFRNAYYNFAKEHPDYLKAYNYLLSGRFDLAGIEPSEYKLFPSSEGKLYSEYKKKFEEIYIRNLEKGIIPNFPIPKFTTSEYLNEILILRREMLNIFSSAVEQGKKEGIVRPDVNSVEVTVLQTLIANSIDNLPPDLKDLLESQNISQKEFLKDVGELMGNMISNRKNIRKTK</sequence>
<protein>
    <submittedName>
        <fullName evidence="7">TetR/AcrR family transcriptional regulator</fullName>
    </submittedName>
</protein>
<dbReference type="PRINTS" id="PR00455">
    <property type="entry name" value="HTHTETR"/>
</dbReference>
<dbReference type="Gene3D" id="1.10.10.60">
    <property type="entry name" value="Homeodomain-like"/>
    <property type="match status" value="1"/>
</dbReference>
<evidence type="ECO:0000256" key="2">
    <source>
        <dbReference type="ARBA" id="ARBA00023125"/>
    </source>
</evidence>
<dbReference type="PANTHER" id="PTHR30055:SF234">
    <property type="entry name" value="HTH-TYPE TRANSCRIPTIONAL REGULATOR BETI"/>
    <property type="match status" value="1"/>
</dbReference>
<feature type="domain" description="HTH tetR-type" evidence="5">
    <location>
        <begin position="12"/>
        <end position="72"/>
    </location>
</feature>
<dbReference type="InterPro" id="IPR001647">
    <property type="entry name" value="HTH_TetR"/>
</dbReference>
<keyword evidence="3" id="KW-0804">Transcription</keyword>
<proteinExistence type="predicted"/>
<feature type="DNA-binding region" description="H-T-H motif" evidence="4">
    <location>
        <begin position="35"/>
        <end position="54"/>
    </location>
</feature>
<dbReference type="FunFam" id="1.10.10.60:FF:000141">
    <property type="entry name" value="TetR family transcriptional regulator"/>
    <property type="match status" value="1"/>
</dbReference>
<keyword evidence="2 4" id="KW-0238">DNA-binding</keyword>
<evidence type="ECO:0000259" key="5">
    <source>
        <dbReference type="PROSITE" id="PS50977"/>
    </source>
</evidence>
<dbReference type="RefSeq" id="WP_048080807.1">
    <property type="nucleotide sequence ID" value="NZ_JAPVER010000020.1"/>
</dbReference>
<dbReference type="EMBL" id="JAPVES010000030">
    <property type="protein sequence ID" value="MCZ3374043.1"/>
    <property type="molecule type" value="Genomic_DNA"/>
</dbReference>
<dbReference type="EMBL" id="JAPVER010000020">
    <property type="protein sequence ID" value="MCZ3366810.1"/>
    <property type="molecule type" value="Genomic_DNA"/>
</dbReference>
<keyword evidence="1" id="KW-0805">Transcription regulation</keyword>
<evidence type="ECO:0000313" key="6">
    <source>
        <dbReference type="EMBL" id="MCZ3366810.1"/>
    </source>
</evidence>
<reference evidence="7" key="1">
    <citation type="submission" date="2022-12" db="EMBL/GenBank/DDBJ databases">
        <title>Reclassification of two methanogenic archaea species isolated from the Kolyma lowland permafrost.</title>
        <authorList>
            <person name="Trubitsyn V.E."/>
            <person name="Rivkina E.M."/>
            <person name="Shcherbakova V.A."/>
        </authorList>
    </citation>
    <scope>NUCLEOTIDE SEQUENCE</scope>
    <source>
        <strain evidence="6">M2</strain>
        <strain evidence="7">MK4</strain>
    </source>
</reference>
<evidence type="ECO:0000313" key="8">
    <source>
        <dbReference type="Proteomes" id="UP001068021"/>
    </source>
</evidence>